<comment type="similarity">
    <text evidence="2">Belongs to the sphingosine N-acyltransferase family.</text>
</comment>
<dbReference type="AlphaFoldDB" id="A0A9W8ED74"/>
<dbReference type="PANTHER" id="PTHR12560">
    <property type="entry name" value="LONGEVITY ASSURANCE FACTOR 1 LAG1"/>
    <property type="match status" value="1"/>
</dbReference>
<comment type="caution">
    <text evidence="10">The sequence shown here is derived from an EMBL/GenBank/DDBJ whole genome shotgun (WGS) entry which is preliminary data.</text>
</comment>
<evidence type="ECO:0000256" key="3">
    <source>
        <dbReference type="ARBA" id="ARBA00022692"/>
    </source>
</evidence>
<keyword evidence="3 6" id="KW-0812">Transmembrane</keyword>
<evidence type="ECO:0000313" key="11">
    <source>
        <dbReference type="Proteomes" id="UP001150907"/>
    </source>
</evidence>
<evidence type="ECO:0000256" key="4">
    <source>
        <dbReference type="ARBA" id="ARBA00022989"/>
    </source>
</evidence>
<keyword evidence="10" id="KW-0808">Transferase</keyword>
<dbReference type="EC" id="2.3.1.24" evidence="10"/>
<evidence type="ECO:0000256" key="7">
    <source>
        <dbReference type="SAM" id="MobiDB-lite"/>
    </source>
</evidence>
<feature type="region of interest" description="Disordered" evidence="7">
    <location>
        <begin position="17"/>
        <end position="37"/>
    </location>
</feature>
<dbReference type="PANTHER" id="PTHR12560:SF0">
    <property type="entry name" value="LD18904P"/>
    <property type="match status" value="1"/>
</dbReference>
<dbReference type="InterPro" id="IPR006634">
    <property type="entry name" value="TLC-dom"/>
</dbReference>
<feature type="domain" description="TLC" evidence="9">
    <location>
        <begin position="196"/>
        <end position="414"/>
    </location>
</feature>
<feature type="compositionally biased region" description="Acidic residues" evidence="7">
    <location>
        <begin position="423"/>
        <end position="451"/>
    </location>
</feature>
<dbReference type="GO" id="GO:0046513">
    <property type="term" value="P:ceramide biosynthetic process"/>
    <property type="evidence" value="ECO:0007669"/>
    <property type="project" value="InterPro"/>
</dbReference>
<comment type="subcellular location">
    <subcellularLocation>
        <location evidence="1">Membrane</location>
        <topology evidence="1">Multi-pass membrane protein</topology>
    </subcellularLocation>
</comment>
<keyword evidence="10" id="KW-0012">Acyltransferase</keyword>
<dbReference type="PROSITE" id="PS50922">
    <property type="entry name" value="TLC"/>
    <property type="match status" value="1"/>
</dbReference>
<dbReference type="GO" id="GO:0050291">
    <property type="term" value="F:sphingosine N-acyltransferase activity"/>
    <property type="evidence" value="ECO:0007669"/>
    <property type="project" value="UniProtKB-EC"/>
</dbReference>
<protein>
    <submittedName>
        <fullName evidence="10">Sphingosine N-acyltransferase lag1</fullName>
        <ecNumber evidence="10">2.3.1.24</ecNumber>
    </submittedName>
</protein>
<dbReference type="Pfam" id="PF03798">
    <property type="entry name" value="TRAM_LAG1_CLN8"/>
    <property type="match status" value="1"/>
</dbReference>
<keyword evidence="11" id="KW-1185">Reference proteome</keyword>
<organism evidence="10 11">
    <name type="scientific">Coemansia thaxteri</name>
    <dbReference type="NCBI Taxonomy" id="2663907"/>
    <lineage>
        <taxon>Eukaryota</taxon>
        <taxon>Fungi</taxon>
        <taxon>Fungi incertae sedis</taxon>
        <taxon>Zoopagomycota</taxon>
        <taxon>Kickxellomycotina</taxon>
        <taxon>Kickxellomycetes</taxon>
        <taxon>Kickxellales</taxon>
        <taxon>Kickxellaceae</taxon>
        <taxon>Coemansia</taxon>
    </lineage>
</organism>
<proteinExistence type="inferred from homology"/>
<feature type="transmembrane region" description="Helical" evidence="8">
    <location>
        <begin position="279"/>
        <end position="298"/>
    </location>
</feature>
<feature type="transmembrane region" description="Helical" evidence="8">
    <location>
        <begin position="378"/>
        <end position="406"/>
    </location>
</feature>
<reference evidence="10" key="1">
    <citation type="submission" date="2022-07" db="EMBL/GenBank/DDBJ databases">
        <title>Phylogenomic reconstructions and comparative analyses of Kickxellomycotina fungi.</title>
        <authorList>
            <person name="Reynolds N.K."/>
            <person name="Stajich J.E."/>
            <person name="Barry K."/>
            <person name="Grigoriev I.V."/>
            <person name="Crous P."/>
            <person name="Smith M.E."/>
        </authorList>
    </citation>
    <scope>NUCLEOTIDE SEQUENCE</scope>
    <source>
        <strain evidence="10">IMI 214461</strain>
    </source>
</reference>
<feature type="region of interest" description="Disordered" evidence="7">
    <location>
        <begin position="419"/>
        <end position="462"/>
    </location>
</feature>
<dbReference type="GO" id="GO:0016020">
    <property type="term" value="C:membrane"/>
    <property type="evidence" value="ECO:0007669"/>
    <property type="project" value="UniProtKB-SubCell"/>
</dbReference>
<feature type="transmembrane region" description="Helical" evidence="8">
    <location>
        <begin position="334"/>
        <end position="358"/>
    </location>
</feature>
<evidence type="ECO:0000256" key="5">
    <source>
        <dbReference type="ARBA" id="ARBA00023136"/>
    </source>
</evidence>
<evidence type="ECO:0000256" key="1">
    <source>
        <dbReference type="ARBA" id="ARBA00004141"/>
    </source>
</evidence>
<gene>
    <name evidence="10" type="primary">lag1_2</name>
    <name evidence="10" type="ORF">H4R26_005281</name>
</gene>
<dbReference type="SMART" id="SM00724">
    <property type="entry name" value="TLC"/>
    <property type="match status" value="1"/>
</dbReference>
<feature type="compositionally biased region" description="Low complexity" evidence="7">
    <location>
        <begin position="26"/>
        <end position="37"/>
    </location>
</feature>
<dbReference type="OrthoDB" id="537032at2759"/>
<dbReference type="EMBL" id="JANBQF010000832">
    <property type="protein sequence ID" value="KAJ1998902.1"/>
    <property type="molecule type" value="Genomic_DNA"/>
</dbReference>
<feature type="transmembrane region" description="Helical" evidence="8">
    <location>
        <begin position="243"/>
        <end position="267"/>
    </location>
</feature>
<name>A0A9W8ED74_9FUNG</name>
<dbReference type="Proteomes" id="UP001150907">
    <property type="component" value="Unassembled WGS sequence"/>
</dbReference>
<evidence type="ECO:0000259" key="9">
    <source>
        <dbReference type="PROSITE" id="PS50922"/>
    </source>
</evidence>
<keyword evidence="4 8" id="KW-1133">Transmembrane helix</keyword>
<dbReference type="InterPro" id="IPR016439">
    <property type="entry name" value="Lag1/Lac1-like"/>
</dbReference>
<accession>A0A9W8ED74</accession>
<feature type="transmembrane region" description="Helical" evidence="8">
    <location>
        <begin position="164"/>
        <end position="183"/>
    </location>
</feature>
<sequence length="462" mass="53612">MPPLEVMSQPNIAALAEHESTRLHRSTTTTPSDESTDISATDTYVHTKRESLARRLRHRRPAKPVPEVRTLETGRVADNSRAARRLSPKRNVILNTRNPVIIWLAKNELQLSLALLAMVHSCYWAGYEWPSLWIRMQHKSTLADNRTVEGGDRYVRGIHDVKFVFYWITQIIAARAILLHHILPAMTRIFGITNERKQRRFCEMGWSMLYITASWCIGFRVWQTSPYYMSTQNLYANYPDDHVIMSYGLKWFYLVQSAFWLSNIYTIHIEERRKDHTEMLAHHAVTITLVLFSYAFHFTRFGHVFMLVMDFPDIFLSSAKMFRYLDHEIIPNVLFGIFSVSWIITKHCLCLKMMVSIWTQGTSLVPLEKRYPQYPNSYASYPIVGALWFVLCVLQVILLYWFWLILKVLQKVLIKGEHADDNRSDEEEAEGGETGDEEDKEDSTVVEDGDSGVDISSNCSAE</sequence>
<keyword evidence="5 6" id="KW-0472">Membrane</keyword>
<evidence type="ECO:0000256" key="2">
    <source>
        <dbReference type="ARBA" id="ARBA00009808"/>
    </source>
</evidence>
<evidence type="ECO:0000313" key="10">
    <source>
        <dbReference type="EMBL" id="KAJ1998902.1"/>
    </source>
</evidence>
<feature type="transmembrane region" description="Helical" evidence="8">
    <location>
        <begin position="204"/>
        <end position="223"/>
    </location>
</feature>
<evidence type="ECO:0000256" key="6">
    <source>
        <dbReference type="PROSITE-ProRule" id="PRU00205"/>
    </source>
</evidence>
<evidence type="ECO:0000256" key="8">
    <source>
        <dbReference type="SAM" id="Phobius"/>
    </source>
</evidence>